<evidence type="ECO:0000256" key="4">
    <source>
        <dbReference type="ARBA" id="ARBA00003889"/>
    </source>
</evidence>
<evidence type="ECO:0000256" key="8">
    <source>
        <dbReference type="ARBA" id="ARBA00012016"/>
    </source>
</evidence>
<dbReference type="GO" id="GO:0005525">
    <property type="term" value="F:GTP binding"/>
    <property type="evidence" value="ECO:0007669"/>
    <property type="project" value="UniProtKB-KW"/>
</dbReference>
<proteinExistence type="inferred from homology"/>
<evidence type="ECO:0000256" key="15">
    <source>
        <dbReference type="ARBA" id="ARBA00023134"/>
    </source>
</evidence>
<dbReference type="Proteomes" id="UP000308917">
    <property type="component" value="Unassembled WGS sequence"/>
</dbReference>
<accession>A0A4S8FD13</accession>
<keyword evidence="14" id="KW-0067">ATP-binding</keyword>
<keyword evidence="15" id="KW-0342">GTP-binding</keyword>
<comment type="pathway">
    <text evidence="6">Cofactor biosynthesis; adenosylcobalamin biosynthesis; adenosylcobalamin from cob(II)yrinate a,c-diamide: step 5/7.</text>
</comment>
<evidence type="ECO:0000313" key="18">
    <source>
        <dbReference type="EMBL" id="THU05237.1"/>
    </source>
</evidence>
<evidence type="ECO:0000256" key="2">
    <source>
        <dbReference type="ARBA" id="ARBA00000711"/>
    </source>
</evidence>
<evidence type="ECO:0000256" key="14">
    <source>
        <dbReference type="ARBA" id="ARBA00022840"/>
    </source>
</evidence>
<sequence length="233" mass="25276">MNSYCRIAGQASPEAASPAVTLVLGGQKSGKSRHAEMVAASWLAHPEHEAVLVATAQAWDDEMHERITRHQADRFHRAPRMRTVEEPLQLADTITQCSTPQTLVVVDCLTLWLTNWLMPMEVHGADEPMGLRMRRQQFQSARQALLNALQQAAGPVLLVSNEMGWGVMPMGRAVRVFADELGMLNQAVAVVSQQVVLVVAGQAVDVKALAAASTVQSVVDPLRSEPCDQGGQP</sequence>
<evidence type="ECO:0000256" key="7">
    <source>
        <dbReference type="ARBA" id="ARBA00007490"/>
    </source>
</evidence>
<evidence type="ECO:0000256" key="12">
    <source>
        <dbReference type="ARBA" id="ARBA00022741"/>
    </source>
</evidence>
<comment type="function">
    <text evidence="4">Catalyzes ATP-dependent phosphorylation of adenosylcobinamide and addition of GMP to adenosylcobinamide phosphate.</text>
</comment>
<evidence type="ECO:0000256" key="3">
    <source>
        <dbReference type="ARBA" id="ARBA00001522"/>
    </source>
</evidence>
<dbReference type="AlphaFoldDB" id="A0A4S8FD13"/>
<dbReference type="InterPro" id="IPR027417">
    <property type="entry name" value="P-loop_NTPase"/>
</dbReference>
<keyword evidence="11 18" id="KW-0808">Transferase</keyword>
<keyword evidence="18" id="KW-0548">Nucleotidyltransferase</keyword>
<dbReference type="EMBL" id="STFG01000001">
    <property type="protein sequence ID" value="THU05237.1"/>
    <property type="molecule type" value="Genomic_DNA"/>
</dbReference>
<dbReference type="RefSeq" id="WP_136571949.1">
    <property type="nucleotide sequence ID" value="NZ_STFG01000001.1"/>
</dbReference>
<comment type="catalytic activity">
    <reaction evidence="3">
        <text>adenosylcob(III)inamide + GTP = adenosylcob(III)inamide phosphate + GDP + H(+)</text>
        <dbReference type="Rhea" id="RHEA:15765"/>
        <dbReference type="ChEBI" id="CHEBI:2480"/>
        <dbReference type="ChEBI" id="CHEBI:15378"/>
        <dbReference type="ChEBI" id="CHEBI:37565"/>
        <dbReference type="ChEBI" id="CHEBI:58189"/>
        <dbReference type="ChEBI" id="CHEBI:58502"/>
        <dbReference type="EC" id="2.7.1.156"/>
    </reaction>
</comment>
<evidence type="ECO:0000256" key="13">
    <source>
        <dbReference type="ARBA" id="ARBA00022777"/>
    </source>
</evidence>
<organism evidence="18 19">
    <name type="scientific">Lampropedia puyangensis</name>
    <dbReference type="NCBI Taxonomy" id="1330072"/>
    <lineage>
        <taxon>Bacteria</taxon>
        <taxon>Pseudomonadati</taxon>
        <taxon>Pseudomonadota</taxon>
        <taxon>Betaproteobacteria</taxon>
        <taxon>Burkholderiales</taxon>
        <taxon>Comamonadaceae</taxon>
        <taxon>Lampropedia</taxon>
    </lineage>
</organism>
<protein>
    <recommendedName>
        <fullName evidence="16">Adenosylcobinamide kinase</fullName>
        <ecNumber evidence="8">2.7.1.156</ecNumber>
        <ecNumber evidence="9">2.7.7.62</ecNumber>
    </recommendedName>
    <alternativeName>
        <fullName evidence="17">Adenosylcobinamide-phosphate guanylyltransferase</fullName>
    </alternativeName>
</protein>
<dbReference type="GO" id="GO:0008820">
    <property type="term" value="F:cobinamide phosphate guanylyltransferase activity"/>
    <property type="evidence" value="ECO:0007669"/>
    <property type="project" value="UniProtKB-EC"/>
</dbReference>
<evidence type="ECO:0000256" key="9">
    <source>
        <dbReference type="ARBA" id="ARBA00012523"/>
    </source>
</evidence>
<gene>
    <name evidence="18" type="primary">cobU</name>
    <name evidence="18" type="ORF">E9531_01415</name>
</gene>
<keyword evidence="12" id="KW-0547">Nucleotide-binding</keyword>
<evidence type="ECO:0000256" key="1">
    <source>
        <dbReference type="ARBA" id="ARBA00000312"/>
    </source>
</evidence>
<evidence type="ECO:0000256" key="5">
    <source>
        <dbReference type="ARBA" id="ARBA00004692"/>
    </source>
</evidence>
<comment type="caution">
    <text evidence="18">The sequence shown here is derived from an EMBL/GenBank/DDBJ whole genome shotgun (WGS) entry which is preliminary data.</text>
</comment>
<dbReference type="GO" id="GO:0009236">
    <property type="term" value="P:cobalamin biosynthetic process"/>
    <property type="evidence" value="ECO:0007669"/>
    <property type="project" value="UniProtKB-UniPathway"/>
</dbReference>
<dbReference type="Pfam" id="PF02283">
    <property type="entry name" value="CobU"/>
    <property type="match status" value="1"/>
</dbReference>
<dbReference type="CDD" id="cd00544">
    <property type="entry name" value="CobU"/>
    <property type="match status" value="1"/>
</dbReference>
<dbReference type="UniPathway" id="UPA00148">
    <property type="reaction ID" value="UER00236"/>
</dbReference>
<comment type="pathway">
    <text evidence="5">Cofactor biosynthesis; adenosylcobalamin biosynthesis; adenosylcobalamin from cob(II)yrinate a,c-diamide: step 6/7.</text>
</comment>
<dbReference type="Gene3D" id="3.40.50.300">
    <property type="entry name" value="P-loop containing nucleotide triphosphate hydrolases"/>
    <property type="match status" value="1"/>
</dbReference>
<evidence type="ECO:0000256" key="10">
    <source>
        <dbReference type="ARBA" id="ARBA00022573"/>
    </source>
</evidence>
<comment type="catalytic activity">
    <reaction evidence="1">
        <text>adenosylcob(III)inamide + ATP = adenosylcob(III)inamide phosphate + ADP + H(+)</text>
        <dbReference type="Rhea" id="RHEA:15769"/>
        <dbReference type="ChEBI" id="CHEBI:2480"/>
        <dbReference type="ChEBI" id="CHEBI:15378"/>
        <dbReference type="ChEBI" id="CHEBI:30616"/>
        <dbReference type="ChEBI" id="CHEBI:58502"/>
        <dbReference type="ChEBI" id="CHEBI:456216"/>
        <dbReference type="EC" id="2.7.1.156"/>
    </reaction>
</comment>
<dbReference type="EC" id="2.7.7.62" evidence="9"/>
<name>A0A4S8FD13_9BURK</name>
<dbReference type="OrthoDB" id="9788370at2"/>
<evidence type="ECO:0000313" key="19">
    <source>
        <dbReference type="Proteomes" id="UP000308917"/>
    </source>
</evidence>
<dbReference type="GO" id="GO:0043752">
    <property type="term" value="F:adenosylcobinamide kinase activity"/>
    <property type="evidence" value="ECO:0007669"/>
    <property type="project" value="UniProtKB-EC"/>
</dbReference>
<evidence type="ECO:0000256" key="6">
    <source>
        <dbReference type="ARBA" id="ARBA00005159"/>
    </source>
</evidence>
<dbReference type="PANTHER" id="PTHR34848:SF1">
    <property type="entry name" value="BIFUNCTIONAL ADENOSYLCOBALAMIN BIOSYNTHESIS PROTEIN COBU"/>
    <property type="match status" value="1"/>
</dbReference>
<dbReference type="NCBIfam" id="NF004469">
    <property type="entry name" value="PRK05800.1"/>
    <property type="match status" value="1"/>
</dbReference>
<dbReference type="EC" id="2.7.1.156" evidence="8"/>
<comment type="similarity">
    <text evidence="7">Belongs to the CobU/CobP family.</text>
</comment>
<evidence type="ECO:0000256" key="17">
    <source>
        <dbReference type="ARBA" id="ARBA00030571"/>
    </source>
</evidence>
<keyword evidence="13 18" id="KW-0418">Kinase</keyword>
<keyword evidence="19" id="KW-1185">Reference proteome</keyword>
<dbReference type="PANTHER" id="PTHR34848">
    <property type="match status" value="1"/>
</dbReference>
<evidence type="ECO:0000256" key="11">
    <source>
        <dbReference type="ARBA" id="ARBA00022679"/>
    </source>
</evidence>
<comment type="catalytic activity">
    <reaction evidence="2">
        <text>adenosylcob(III)inamide phosphate + GTP + H(+) = adenosylcob(III)inamide-GDP + diphosphate</text>
        <dbReference type="Rhea" id="RHEA:22712"/>
        <dbReference type="ChEBI" id="CHEBI:15378"/>
        <dbReference type="ChEBI" id="CHEBI:33019"/>
        <dbReference type="ChEBI" id="CHEBI:37565"/>
        <dbReference type="ChEBI" id="CHEBI:58502"/>
        <dbReference type="ChEBI" id="CHEBI:60487"/>
        <dbReference type="EC" id="2.7.7.62"/>
    </reaction>
</comment>
<reference evidence="18 19" key="1">
    <citation type="journal article" date="2015" name="Antonie Van Leeuwenhoek">
        <title>Lampropedia puyangensis sp. nov., isolated from symptomatic bark of Populus ? euramericana canker and emended description of Lampropedia hyalina (Ehrenberg 1832) Lee et al. 2004.</title>
        <authorList>
            <person name="Li Y."/>
            <person name="Wang T."/>
            <person name="Piao C.G."/>
            <person name="Wang L.F."/>
            <person name="Tian G.Z."/>
            <person name="Zhu T.H."/>
            <person name="Guo M.W."/>
        </authorList>
    </citation>
    <scope>NUCLEOTIDE SEQUENCE [LARGE SCALE GENOMIC DNA]</scope>
    <source>
        <strain evidence="18 19">2-bin</strain>
    </source>
</reference>
<dbReference type="GO" id="GO:0005524">
    <property type="term" value="F:ATP binding"/>
    <property type="evidence" value="ECO:0007669"/>
    <property type="project" value="UniProtKB-KW"/>
</dbReference>
<evidence type="ECO:0000256" key="16">
    <source>
        <dbReference type="ARBA" id="ARBA00029570"/>
    </source>
</evidence>
<dbReference type="InterPro" id="IPR003203">
    <property type="entry name" value="CobU/CobP"/>
</dbReference>
<keyword evidence="10" id="KW-0169">Cobalamin biosynthesis</keyword>
<dbReference type="SUPFAM" id="SSF52540">
    <property type="entry name" value="P-loop containing nucleoside triphosphate hydrolases"/>
    <property type="match status" value="1"/>
</dbReference>